<dbReference type="InterPro" id="IPR011006">
    <property type="entry name" value="CheY-like_superfamily"/>
</dbReference>
<dbReference type="SUPFAM" id="SSF52172">
    <property type="entry name" value="CheY-like"/>
    <property type="match status" value="1"/>
</dbReference>
<dbReference type="RefSeq" id="WP_050025314.1">
    <property type="nucleotide sequence ID" value="NZ_JNFH02000041.1"/>
</dbReference>
<evidence type="ECO:0000259" key="2">
    <source>
        <dbReference type="PROSITE" id="PS50110"/>
    </source>
</evidence>
<keyword evidence="1" id="KW-0597">Phosphoprotein</keyword>
<evidence type="ECO:0000313" key="4">
    <source>
        <dbReference type="Proteomes" id="UP000053331"/>
    </source>
</evidence>
<dbReference type="SMART" id="SM00448">
    <property type="entry name" value="REC"/>
    <property type="match status" value="1"/>
</dbReference>
<dbReference type="OrthoDB" id="9652at2157"/>
<dbReference type="AlphaFoldDB" id="A0A0F8D5E1"/>
<accession>A0A0F8D5E1</accession>
<dbReference type="Pfam" id="PF00072">
    <property type="entry name" value="Response_reg"/>
    <property type="match status" value="1"/>
</dbReference>
<reference evidence="3 4" key="1">
    <citation type="journal article" date="2015" name="Genome Announc.">
        <title>Draft genome sequence of a Halorubrum H3 strain isolated from the burlinskoye salt lake (Altai Krai, Russia).</title>
        <authorList>
            <person name="Rozanov A.S."/>
            <person name="Bryanskaya A.V."/>
            <person name="Malup T.K."/>
            <person name="Kotenko A.V."/>
            <person name="Peltek S.E."/>
        </authorList>
    </citation>
    <scope>NUCLEOTIDE SEQUENCE [LARGE SCALE GENOMIC DNA]</scope>
    <source>
        <strain evidence="3 4">H3</strain>
    </source>
</reference>
<dbReference type="InterPro" id="IPR052893">
    <property type="entry name" value="TCS_response_regulator"/>
</dbReference>
<feature type="domain" description="Response regulatory" evidence="2">
    <location>
        <begin position="14"/>
        <end position="140"/>
    </location>
</feature>
<dbReference type="PROSITE" id="PS50110">
    <property type="entry name" value="RESPONSE_REGULATORY"/>
    <property type="match status" value="1"/>
</dbReference>
<dbReference type="GO" id="GO:0000160">
    <property type="term" value="P:phosphorelay signal transduction system"/>
    <property type="evidence" value="ECO:0007669"/>
    <property type="project" value="InterPro"/>
</dbReference>
<feature type="modified residue" description="4-aspartylphosphate" evidence="1">
    <location>
        <position position="72"/>
    </location>
</feature>
<gene>
    <name evidence="3" type="ORF">FK85_27890</name>
</gene>
<sequence>MTVSEQLRQRTAVDILLIEDNPGDIRLTQEAFDESPIANTLHVVNDGVDALAFLNKRGDYEDVPRPDLILLDLNLPRKNGDEFLEELHETAPRLARIPVIVLTSSQAEEDIVTSYELQANAYLTKPVDPSEFIATIQSFEEFWIEVARLPSPRDTHD</sequence>
<evidence type="ECO:0000313" key="3">
    <source>
        <dbReference type="EMBL" id="KKF39524.1"/>
    </source>
</evidence>
<proteinExistence type="predicted"/>
<protein>
    <submittedName>
        <fullName evidence="3">Chemotaxis protein CheY</fullName>
    </submittedName>
</protein>
<keyword evidence="4" id="KW-1185">Reference proteome</keyword>
<dbReference type="CDD" id="cd17557">
    <property type="entry name" value="REC_Rcp-like"/>
    <property type="match status" value="1"/>
</dbReference>
<organism evidence="3 4">
    <name type="scientific">Halorubrum saccharovorum</name>
    <dbReference type="NCBI Taxonomy" id="2248"/>
    <lineage>
        <taxon>Archaea</taxon>
        <taxon>Methanobacteriati</taxon>
        <taxon>Methanobacteriota</taxon>
        <taxon>Stenosarchaea group</taxon>
        <taxon>Halobacteria</taxon>
        <taxon>Halobacteriales</taxon>
        <taxon>Haloferacaceae</taxon>
        <taxon>Halorubrum</taxon>
    </lineage>
</organism>
<dbReference type="PANTHER" id="PTHR44520:SF2">
    <property type="entry name" value="RESPONSE REGULATOR RCP1"/>
    <property type="match status" value="1"/>
</dbReference>
<dbReference type="Gene3D" id="3.40.50.2300">
    <property type="match status" value="1"/>
</dbReference>
<dbReference type="EMBL" id="JNFH02000041">
    <property type="protein sequence ID" value="KKF39524.1"/>
    <property type="molecule type" value="Genomic_DNA"/>
</dbReference>
<dbReference type="Proteomes" id="UP000053331">
    <property type="component" value="Unassembled WGS sequence"/>
</dbReference>
<comment type="caution">
    <text evidence="3">The sequence shown here is derived from an EMBL/GenBank/DDBJ whole genome shotgun (WGS) entry which is preliminary data.</text>
</comment>
<dbReference type="InterPro" id="IPR001789">
    <property type="entry name" value="Sig_transdc_resp-reg_receiver"/>
</dbReference>
<evidence type="ECO:0000256" key="1">
    <source>
        <dbReference type="PROSITE-ProRule" id="PRU00169"/>
    </source>
</evidence>
<dbReference type="PANTHER" id="PTHR44520">
    <property type="entry name" value="RESPONSE REGULATOR RCP1-RELATED"/>
    <property type="match status" value="1"/>
</dbReference>
<name>A0A0F8D5E1_9EURY</name>